<keyword evidence="2" id="KW-1185">Reference proteome</keyword>
<dbReference type="PANTHER" id="PTHR37096">
    <property type="entry name" value="YALI0E33429P"/>
    <property type="match status" value="1"/>
</dbReference>
<accession>A0A5B0PNJ7</accession>
<dbReference type="EMBL" id="VSWC01000053">
    <property type="protein sequence ID" value="KAA1101559.1"/>
    <property type="molecule type" value="Genomic_DNA"/>
</dbReference>
<organism evidence="1 2">
    <name type="scientific">Puccinia graminis f. sp. tritici</name>
    <dbReference type="NCBI Taxonomy" id="56615"/>
    <lineage>
        <taxon>Eukaryota</taxon>
        <taxon>Fungi</taxon>
        <taxon>Dikarya</taxon>
        <taxon>Basidiomycota</taxon>
        <taxon>Pucciniomycotina</taxon>
        <taxon>Pucciniomycetes</taxon>
        <taxon>Pucciniales</taxon>
        <taxon>Pucciniaceae</taxon>
        <taxon>Puccinia</taxon>
    </lineage>
</organism>
<evidence type="ECO:0000313" key="2">
    <source>
        <dbReference type="Proteomes" id="UP000324748"/>
    </source>
</evidence>
<dbReference type="Proteomes" id="UP000324748">
    <property type="component" value="Unassembled WGS sequence"/>
</dbReference>
<evidence type="ECO:0000313" key="1">
    <source>
        <dbReference type="EMBL" id="KAA1101559.1"/>
    </source>
</evidence>
<dbReference type="InterPro" id="IPR051667">
    <property type="entry name" value="Archaeal_ATPase_domain"/>
</dbReference>
<name>A0A5B0PNJ7_PUCGR</name>
<reference evidence="1 2" key="1">
    <citation type="submission" date="2019-05" db="EMBL/GenBank/DDBJ databases">
        <title>Emergence of the Ug99 lineage of the wheat stem rust pathogen through somatic hybridization.</title>
        <authorList>
            <person name="Li F."/>
            <person name="Upadhyaya N.M."/>
            <person name="Sperschneider J."/>
            <person name="Matny O."/>
            <person name="Nguyen-Phuc H."/>
            <person name="Mago R."/>
            <person name="Raley C."/>
            <person name="Miller M.E."/>
            <person name="Silverstein K.A.T."/>
            <person name="Henningsen E."/>
            <person name="Hirsch C.D."/>
            <person name="Visser B."/>
            <person name="Pretorius Z.A."/>
            <person name="Steffenson B.J."/>
            <person name="Schwessinger B."/>
            <person name="Dodds P.N."/>
            <person name="Figueroa M."/>
        </authorList>
    </citation>
    <scope>NUCLEOTIDE SEQUENCE [LARGE SCALE GENOMIC DNA]</scope>
    <source>
        <strain evidence="1">21-0</strain>
    </source>
</reference>
<dbReference type="PANTHER" id="PTHR37096:SF1">
    <property type="entry name" value="AAA+ ATPASE DOMAIN-CONTAINING PROTEIN"/>
    <property type="match status" value="1"/>
</dbReference>
<sequence length="182" mass="21285">MRVIFTSPDSLFVDWLRRQRVSATYFQALILGDLPREEAELVFRHEMTGGKMFLIKSYIPQVYESGHFQDRASCKSRTQKWKPAFLARPRHTAKKKLSVHCQQASLRFAWIPVLIFDLVEELGKAVVEELIERDFFDYRPVQLPHFARDLKPCHSLPTLTALSEPALRAMERLIEDLKQEVK</sequence>
<protein>
    <submittedName>
        <fullName evidence="1">Uncharacterized protein</fullName>
    </submittedName>
</protein>
<gene>
    <name evidence="1" type="ORF">PGT21_024301</name>
</gene>
<dbReference type="AlphaFoldDB" id="A0A5B0PNJ7"/>
<proteinExistence type="predicted"/>
<comment type="caution">
    <text evidence="1">The sequence shown here is derived from an EMBL/GenBank/DDBJ whole genome shotgun (WGS) entry which is preliminary data.</text>
</comment>